<keyword evidence="2" id="KW-0808">Transferase</keyword>
<dbReference type="PROSITE" id="PS51186">
    <property type="entry name" value="GNAT"/>
    <property type="match status" value="1"/>
</dbReference>
<dbReference type="GO" id="GO:0005737">
    <property type="term" value="C:cytoplasm"/>
    <property type="evidence" value="ECO:0007669"/>
    <property type="project" value="TreeGrafter"/>
</dbReference>
<dbReference type="PANTHER" id="PTHR43441:SF3">
    <property type="entry name" value="ACETYLTRANSFERASE"/>
    <property type="match status" value="1"/>
</dbReference>
<name>A0A1B2DQT2_9BACL</name>
<dbReference type="InterPro" id="IPR051908">
    <property type="entry name" value="Ribosomal_N-acetyltransferase"/>
</dbReference>
<dbReference type="GO" id="GO:1990189">
    <property type="term" value="F:protein N-terminal-serine acetyltransferase activity"/>
    <property type="evidence" value="ECO:0007669"/>
    <property type="project" value="TreeGrafter"/>
</dbReference>
<organism evidence="2">
    <name type="scientific">Paenibacillus sp. BIHB 4019</name>
    <dbReference type="NCBI Taxonomy" id="1870819"/>
    <lineage>
        <taxon>Bacteria</taxon>
        <taxon>Bacillati</taxon>
        <taxon>Bacillota</taxon>
        <taxon>Bacilli</taxon>
        <taxon>Bacillales</taxon>
        <taxon>Paenibacillaceae</taxon>
        <taxon>Paenibacillus</taxon>
    </lineage>
</organism>
<proteinExistence type="predicted"/>
<accession>A0A1B2DQT2</accession>
<dbReference type="RefSeq" id="WP_099521011.1">
    <property type="nucleotide sequence ID" value="NZ_CP016808.1"/>
</dbReference>
<dbReference type="SUPFAM" id="SSF55729">
    <property type="entry name" value="Acyl-CoA N-acyltransferases (Nat)"/>
    <property type="match status" value="1"/>
</dbReference>
<dbReference type="Pfam" id="PF13302">
    <property type="entry name" value="Acetyltransf_3"/>
    <property type="match status" value="1"/>
</dbReference>
<gene>
    <name evidence="2" type="ORF">BBD42_28885</name>
</gene>
<dbReference type="EMBL" id="CP016808">
    <property type="protein sequence ID" value="ANY70066.1"/>
    <property type="molecule type" value="Genomic_DNA"/>
</dbReference>
<dbReference type="AlphaFoldDB" id="A0A1B2DQT2"/>
<dbReference type="Gene3D" id="3.40.630.30">
    <property type="match status" value="1"/>
</dbReference>
<reference evidence="2" key="1">
    <citation type="submission" date="2016-08" db="EMBL/GenBank/DDBJ databases">
        <title>Complete Genome Seqeunce of Paenibacillus sp. BIHB 4019 from tea rhizoplane.</title>
        <authorList>
            <person name="Thakur R."/>
            <person name="Swarnkar M.K."/>
            <person name="Gulati A."/>
        </authorList>
    </citation>
    <scope>NUCLEOTIDE SEQUENCE [LARGE SCALE GENOMIC DNA]</scope>
    <source>
        <strain evidence="2">BIHB4019</strain>
    </source>
</reference>
<evidence type="ECO:0000259" key="1">
    <source>
        <dbReference type="PROSITE" id="PS51186"/>
    </source>
</evidence>
<feature type="domain" description="N-acetyltransferase" evidence="1">
    <location>
        <begin position="38"/>
        <end position="182"/>
    </location>
</feature>
<sequence>MSENPILISFPESFETERLLIRAPQWGDGVFSNEAIGESLDQLKPWMPFAQTMPTVEQSEAYVRKARLNFLERTDLPLHLFDKRTGEFVGSSGLHRFDWDVRRFEIGYWLRTSRSGQGLMTEAVNGITTFAIQELKASRIEIRCNEMNHASARVAERAGFTLEGILRKSAREQTGELANTCVYAKVKGYEF</sequence>
<protein>
    <submittedName>
        <fullName evidence="2">GNAT family N-acetyltransferase</fullName>
    </submittedName>
</protein>
<dbReference type="InterPro" id="IPR016181">
    <property type="entry name" value="Acyl_CoA_acyltransferase"/>
</dbReference>
<dbReference type="InterPro" id="IPR000182">
    <property type="entry name" value="GNAT_dom"/>
</dbReference>
<evidence type="ECO:0000313" key="2">
    <source>
        <dbReference type="EMBL" id="ANY70066.1"/>
    </source>
</evidence>
<dbReference type="PANTHER" id="PTHR43441">
    <property type="entry name" value="RIBOSOMAL-PROTEIN-SERINE ACETYLTRANSFERASE"/>
    <property type="match status" value="1"/>
</dbReference>
<dbReference type="GO" id="GO:0008999">
    <property type="term" value="F:protein-N-terminal-alanine acetyltransferase activity"/>
    <property type="evidence" value="ECO:0007669"/>
    <property type="project" value="TreeGrafter"/>
</dbReference>